<organism evidence="2 3">
    <name type="scientific">Portunus trituberculatus</name>
    <name type="common">Swimming crab</name>
    <name type="synonym">Neptunus trituberculatus</name>
    <dbReference type="NCBI Taxonomy" id="210409"/>
    <lineage>
        <taxon>Eukaryota</taxon>
        <taxon>Metazoa</taxon>
        <taxon>Ecdysozoa</taxon>
        <taxon>Arthropoda</taxon>
        <taxon>Crustacea</taxon>
        <taxon>Multicrustacea</taxon>
        <taxon>Malacostraca</taxon>
        <taxon>Eumalacostraca</taxon>
        <taxon>Eucarida</taxon>
        <taxon>Decapoda</taxon>
        <taxon>Pleocyemata</taxon>
        <taxon>Brachyura</taxon>
        <taxon>Eubrachyura</taxon>
        <taxon>Portunoidea</taxon>
        <taxon>Portunidae</taxon>
        <taxon>Portuninae</taxon>
        <taxon>Portunus</taxon>
    </lineage>
</organism>
<gene>
    <name evidence="2" type="ORF">E2C01_051433</name>
</gene>
<name>A0A5B7GJ36_PORTR</name>
<accession>A0A5B7GJ36</accession>
<feature type="region of interest" description="Disordered" evidence="1">
    <location>
        <begin position="143"/>
        <end position="172"/>
    </location>
</feature>
<evidence type="ECO:0000313" key="3">
    <source>
        <dbReference type="Proteomes" id="UP000324222"/>
    </source>
</evidence>
<proteinExistence type="predicted"/>
<sequence length="172" mass="19572">MTLGQSSPQLAGREGDIVRLPSNGRKIDAERFHSLTVTCTWGCRILLENTGKVLHKEVVDSLRICHCLPSRQQDWRGRRRILPSNSADVIEYIHDRVTQAGEKSESKAGSTLVTCRVNTMWSCLEHTGDTMWRPLVATTERQSTLVRQHGDHNAESLISRTRHRTPQYNDQQ</sequence>
<protein>
    <submittedName>
        <fullName evidence="2">Uncharacterized protein</fullName>
    </submittedName>
</protein>
<keyword evidence="3" id="KW-1185">Reference proteome</keyword>
<dbReference type="Proteomes" id="UP000324222">
    <property type="component" value="Unassembled WGS sequence"/>
</dbReference>
<evidence type="ECO:0000256" key="1">
    <source>
        <dbReference type="SAM" id="MobiDB-lite"/>
    </source>
</evidence>
<dbReference type="AlphaFoldDB" id="A0A5B7GJ36"/>
<reference evidence="2 3" key="1">
    <citation type="submission" date="2019-05" db="EMBL/GenBank/DDBJ databases">
        <title>Another draft genome of Portunus trituberculatus and its Hox gene families provides insights of decapod evolution.</title>
        <authorList>
            <person name="Jeong J.-H."/>
            <person name="Song I."/>
            <person name="Kim S."/>
            <person name="Choi T."/>
            <person name="Kim D."/>
            <person name="Ryu S."/>
            <person name="Kim W."/>
        </authorList>
    </citation>
    <scope>NUCLEOTIDE SEQUENCE [LARGE SCALE GENOMIC DNA]</scope>
    <source>
        <tissue evidence="2">Muscle</tissue>
    </source>
</reference>
<evidence type="ECO:0000313" key="2">
    <source>
        <dbReference type="EMBL" id="MPC57453.1"/>
    </source>
</evidence>
<comment type="caution">
    <text evidence="2">The sequence shown here is derived from an EMBL/GenBank/DDBJ whole genome shotgun (WGS) entry which is preliminary data.</text>
</comment>
<dbReference type="EMBL" id="VSRR010014795">
    <property type="protein sequence ID" value="MPC57453.1"/>
    <property type="molecule type" value="Genomic_DNA"/>
</dbReference>